<reference evidence="4" key="1">
    <citation type="submission" date="2022-12" db="EMBL/GenBank/DDBJ databases">
        <authorList>
            <person name="Petersen C."/>
        </authorList>
    </citation>
    <scope>NUCLEOTIDE SEQUENCE</scope>
    <source>
        <strain evidence="4">IBT 17660</strain>
    </source>
</reference>
<evidence type="ECO:0000313" key="5">
    <source>
        <dbReference type="Proteomes" id="UP001147760"/>
    </source>
</evidence>
<feature type="domain" description="DUF4246" evidence="3">
    <location>
        <begin position="12"/>
        <end position="114"/>
    </location>
</feature>
<evidence type="ECO:0000313" key="4">
    <source>
        <dbReference type="EMBL" id="KAJ5454994.1"/>
    </source>
</evidence>
<dbReference type="Pfam" id="PF14033">
    <property type="entry name" value="DUF4246"/>
    <property type="match status" value="1"/>
</dbReference>
<dbReference type="Proteomes" id="UP001147760">
    <property type="component" value="Unassembled WGS sequence"/>
</dbReference>
<feature type="compositionally biased region" description="Basic and acidic residues" evidence="1">
    <location>
        <begin position="536"/>
        <end position="547"/>
    </location>
</feature>
<feature type="compositionally biased region" description="Basic and acidic residues" evidence="1">
    <location>
        <begin position="238"/>
        <end position="249"/>
    </location>
</feature>
<evidence type="ECO:0000259" key="2">
    <source>
        <dbReference type="Pfam" id="PF14033"/>
    </source>
</evidence>
<dbReference type="AlphaFoldDB" id="A0A9W9WDC9"/>
<organism evidence="4 5">
    <name type="scientific">Penicillium desertorum</name>
    <dbReference type="NCBI Taxonomy" id="1303715"/>
    <lineage>
        <taxon>Eukaryota</taxon>
        <taxon>Fungi</taxon>
        <taxon>Dikarya</taxon>
        <taxon>Ascomycota</taxon>
        <taxon>Pezizomycotina</taxon>
        <taxon>Eurotiomycetes</taxon>
        <taxon>Eurotiomycetidae</taxon>
        <taxon>Eurotiales</taxon>
        <taxon>Aspergillaceae</taxon>
        <taxon>Penicillium</taxon>
    </lineage>
</organism>
<feature type="compositionally biased region" description="Basic and acidic residues" evidence="1">
    <location>
        <begin position="561"/>
        <end position="573"/>
    </location>
</feature>
<dbReference type="Pfam" id="PF21666">
    <property type="entry name" value="DUF4246_N"/>
    <property type="match status" value="1"/>
</dbReference>
<protein>
    <submittedName>
        <fullName evidence="4">Uncharacterized protein</fullName>
    </submittedName>
</protein>
<evidence type="ECO:0000259" key="3">
    <source>
        <dbReference type="Pfam" id="PF21666"/>
    </source>
</evidence>
<sequence>MDPTHEWFQTQMPGFNVPLNAAPAPNINELRRSWYPIDFESSIDDMLKRGTTLTRISKGFYNALDPNNLQDNRLDKLLVKREIIMMQVMNTITEKPKWERKVFDETIINKWREEIAQSGQDVTPKMMDWIIKELQWKTSCLEKHGYLEVFENVIKSDTAVSKELQDALKEAVKPLEDVPEDQKDYHPSSDDKVLDLVHPSLFPVLYGKTRVLPDKILGLEDCLDYIGKGEVLPTPPDSESKVDSSDKPRRGGLSDLPVLSMKFQWMPCDIDISKDEECRILSHINNAHPVKHRALYQAIEKIISRTVPLWEASLTEKDHPKRISYNQYDGKGDYQEHLKRSEDHYKRQKQYEATRKVKIPEPDNDRVQPTNFRTDFCHRKLQVIVKLANIELTPGKPKYEGGSWHIEGQLNERIVASAIYYYDSDNVTNSSLAFRHRGMDHYMDDLDYDQDQHQFMQQVYGYSIDLENNTPCLTTQELGSVVSKEGRLITFPNTLQHCVSPFSLEDRSKPGHRKILALFLVDPHRRVISSANVPPQREDWKESKETSTENETSVESQGSDRPAKWQKVDKAETETVDCSAMSLEEAKTYRLELMKERGLTSAKQNKDFQEGHFSLCEH</sequence>
<name>A0A9W9WDC9_9EURO</name>
<feature type="region of interest" description="Disordered" evidence="1">
    <location>
        <begin position="230"/>
        <end position="253"/>
    </location>
</feature>
<comment type="caution">
    <text evidence="4">The sequence shown here is derived from an EMBL/GenBank/DDBJ whole genome shotgun (WGS) entry which is preliminary data.</text>
</comment>
<evidence type="ECO:0000256" key="1">
    <source>
        <dbReference type="SAM" id="MobiDB-lite"/>
    </source>
</evidence>
<accession>A0A9W9WDC9</accession>
<dbReference type="PANTHER" id="PTHR33119:SF1">
    <property type="entry name" value="FE2OG DIOXYGENASE DOMAIN-CONTAINING PROTEIN"/>
    <property type="match status" value="1"/>
</dbReference>
<dbReference type="InterPro" id="IPR049207">
    <property type="entry name" value="DUF4246_N"/>
</dbReference>
<feature type="region of interest" description="Disordered" evidence="1">
    <location>
        <begin position="530"/>
        <end position="574"/>
    </location>
</feature>
<gene>
    <name evidence="4" type="ORF">N7530_012763</name>
</gene>
<dbReference type="EMBL" id="JAPWDO010000010">
    <property type="protein sequence ID" value="KAJ5454994.1"/>
    <property type="molecule type" value="Genomic_DNA"/>
</dbReference>
<dbReference type="PANTHER" id="PTHR33119">
    <property type="entry name" value="IFI3P"/>
    <property type="match status" value="1"/>
</dbReference>
<dbReference type="InterPro" id="IPR025340">
    <property type="entry name" value="DUF4246"/>
</dbReference>
<reference evidence="4" key="2">
    <citation type="journal article" date="2023" name="IMA Fungus">
        <title>Comparative genomic study of the Penicillium genus elucidates a diverse pangenome and 15 lateral gene transfer events.</title>
        <authorList>
            <person name="Petersen C."/>
            <person name="Sorensen T."/>
            <person name="Nielsen M.R."/>
            <person name="Sondergaard T.E."/>
            <person name="Sorensen J.L."/>
            <person name="Fitzpatrick D.A."/>
            <person name="Frisvad J.C."/>
            <person name="Nielsen K.L."/>
        </authorList>
    </citation>
    <scope>NUCLEOTIDE SEQUENCE</scope>
    <source>
        <strain evidence="4">IBT 17660</strain>
    </source>
</reference>
<dbReference type="InterPro" id="IPR049192">
    <property type="entry name" value="DUF4246_C"/>
</dbReference>
<dbReference type="OrthoDB" id="415532at2759"/>
<proteinExistence type="predicted"/>
<keyword evidence="5" id="KW-1185">Reference proteome</keyword>
<feature type="domain" description="DUF4246" evidence="2">
    <location>
        <begin position="125"/>
        <end position="542"/>
    </location>
</feature>